<evidence type="ECO:0000313" key="4">
    <source>
        <dbReference type="Proteomes" id="UP000550401"/>
    </source>
</evidence>
<feature type="signal peptide" evidence="1">
    <location>
        <begin position="1"/>
        <end position="25"/>
    </location>
</feature>
<feature type="chain" id="PRO_5032859815" description="DUF11 domain-containing protein" evidence="1">
    <location>
        <begin position="26"/>
        <end position="382"/>
    </location>
</feature>
<dbReference type="EMBL" id="JACGXL010000005">
    <property type="protein sequence ID" value="MBA8888804.1"/>
    <property type="molecule type" value="Genomic_DNA"/>
</dbReference>
<evidence type="ECO:0000256" key="1">
    <source>
        <dbReference type="SAM" id="SignalP"/>
    </source>
</evidence>
<dbReference type="AlphaFoldDB" id="A0A839F9I7"/>
<sequence>MNTRSKALRAAAYAAGVALAPAAQAQLYGASPFQNQFYKLDMVTGAAITTNAIDVPTRTITGTNSVTIDPTTNIAYAVVKASGVTGRLLVTIDLDTAVGVEIGNLGDNFSSLAFRADGQLFGVTGDGATVPETLYLIDKGNASVTLASALGNGADGEVIAFEPRDGMLYHWSGNGTVVFEKLESSPPYTVTNIPIVGATNGETFGAVWDECTGVFITSNINSAFNTFAPDGTVTPQYGTTPDDVRGLALVGPNSCDVDLSPTLSIAPAEPTPAGAVSLDVQVPNAGPARALAPTLTITLPASLSAASTTGCAEDPTGIPTCTLPVLFGGDVATVTIAATYDGTPSSLVTVQAATTSNDTDAGNDIATLAIDDTIFANGFELP</sequence>
<dbReference type="SUPFAM" id="SSF63829">
    <property type="entry name" value="Calcium-dependent phosphotriesterase"/>
    <property type="match status" value="1"/>
</dbReference>
<evidence type="ECO:0000313" key="3">
    <source>
        <dbReference type="EMBL" id="MBA8888804.1"/>
    </source>
</evidence>
<dbReference type="RefSeq" id="WP_182531853.1">
    <property type="nucleotide sequence ID" value="NZ_JACGXL010000005.1"/>
</dbReference>
<protein>
    <recommendedName>
        <fullName evidence="2">DUF11 domain-containing protein</fullName>
    </recommendedName>
</protein>
<organism evidence="3 4">
    <name type="scientific">Dokdonella fugitiva</name>
    <dbReference type="NCBI Taxonomy" id="328517"/>
    <lineage>
        <taxon>Bacteria</taxon>
        <taxon>Pseudomonadati</taxon>
        <taxon>Pseudomonadota</taxon>
        <taxon>Gammaproteobacteria</taxon>
        <taxon>Lysobacterales</taxon>
        <taxon>Rhodanobacteraceae</taxon>
        <taxon>Dokdonella</taxon>
    </lineage>
</organism>
<name>A0A839F9I7_9GAMM</name>
<comment type="caution">
    <text evidence="3">The sequence shown here is derived from an EMBL/GenBank/DDBJ whole genome shotgun (WGS) entry which is preliminary data.</text>
</comment>
<dbReference type="InterPro" id="IPR001434">
    <property type="entry name" value="OmcB-like_DUF11"/>
</dbReference>
<keyword evidence="1" id="KW-0732">Signal</keyword>
<feature type="domain" description="DUF11" evidence="2">
    <location>
        <begin position="258"/>
        <end position="369"/>
    </location>
</feature>
<proteinExistence type="predicted"/>
<accession>A0A839F9I7</accession>
<dbReference type="Pfam" id="PF01345">
    <property type="entry name" value="DUF11"/>
    <property type="match status" value="1"/>
</dbReference>
<evidence type="ECO:0000259" key="2">
    <source>
        <dbReference type="Pfam" id="PF01345"/>
    </source>
</evidence>
<gene>
    <name evidence="3" type="ORF">FHW12_003040</name>
</gene>
<dbReference type="Proteomes" id="UP000550401">
    <property type="component" value="Unassembled WGS sequence"/>
</dbReference>
<keyword evidence="4" id="KW-1185">Reference proteome</keyword>
<reference evidence="3 4" key="1">
    <citation type="submission" date="2020-07" db="EMBL/GenBank/DDBJ databases">
        <title>Genomic Encyclopedia of Type Strains, Phase IV (KMG-V): Genome sequencing to study the core and pangenomes of soil and plant-associated prokaryotes.</title>
        <authorList>
            <person name="Whitman W."/>
        </authorList>
    </citation>
    <scope>NUCLEOTIDE SEQUENCE [LARGE SCALE GENOMIC DNA]</scope>
    <source>
        <strain evidence="3 4">RH2WT43</strain>
    </source>
</reference>